<evidence type="ECO:0000259" key="7">
    <source>
        <dbReference type="PROSITE" id="PS51123"/>
    </source>
</evidence>
<name>A0ABQ3H8C8_9NEIS</name>
<dbReference type="PROSITE" id="PS01068">
    <property type="entry name" value="OMPA_1"/>
    <property type="match status" value="1"/>
</dbReference>
<dbReference type="Pfam" id="PF13488">
    <property type="entry name" value="Gly-zipper_Omp"/>
    <property type="match status" value="1"/>
</dbReference>
<dbReference type="InterPro" id="IPR036737">
    <property type="entry name" value="OmpA-like_sf"/>
</dbReference>
<dbReference type="InterPro" id="IPR039567">
    <property type="entry name" value="Gly-zipper"/>
</dbReference>
<evidence type="ECO:0000256" key="4">
    <source>
        <dbReference type="PROSITE-ProRule" id="PRU00473"/>
    </source>
</evidence>
<protein>
    <recommendedName>
        <fullName evidence="7">OmpA-like domain-containing protein</fullName>
    </recommendedName>
</protein>
<evidence type="ECO:0000256" key="1">
    <source>
        <dbReference type="ARBA" id="ARBA00004442"/>
    </source>
</evidence>
<dbReference type="Pfam" id="PF00691">
    <property type="entry name" value="OmpA"/>
    <property type="match status" value="1"/>
</dbReference>
<keyword evidence="6" id="KW-0732">Signal</keyword>
<dbReference type="PANTHER" id="PTHR30329:SF21">
    <property type="entry name" value="LIPOPROTEIN YIAD-RELATED"/>
    <property type="match status" value="1"/>
</dbReference>
<comment type="subcellular location">
    <subcellularLocation>
        <location evidence="1">Cell outer membrane</location>
    </subcellularLocation>
</comment>
<evidence type="ECO:0000256" key="2">
    <source>
        <dbReference type="ARBA" id="ARBA00023136"/>
    </source>
</evidence>
<dbReference type="CDD" id="cd07185">
    <property type="entry name" value="OmpA_C-like"/>
    <property type="match status" value="1"/>
</dbReference>
<feature type="compositionally biased region" description="Polar residues" evidence="5">
    <location>
        <begin position="303"/>
        <end position="315"/>
    </location>
</feature>
<feature type="compositionally biased region" description="Basic and acidic residues" evidence="5">
    <location>
        <begin position="290"/>
        <end position="302"/>
    </location>
</feature>
<feature type="chain" id="PRO_5046219780" description="OmpA-like domain-containing protein" evidence="6">
    <location>
        <begin position="22"/>
        <end position="594"/>
    </location>
</feature>
<sequence length="594" mass="64023">MQLKSVFRTSALSLVITSLLAGCASPQGGRSKNGIANPFVSDDPCANTSRNIGIAVGTIGGALLGHYAGNNKKNSALIGSVLGGAVGGLIGYSMDKKRCELAKLAQRHQLELTVSTINNNGELVEADKSSKIEDSILGVTISITDKENHGGHFQPGSDKLTSRAEQYFVELARIYNPERVGEEEIDTSKRADLKKLALQRKLLLIGHTDDTGSSAFNAVLSERRARAVARFLSRYGIPEYMLYYQGAGEIFPVADNRVDSGRAQNRRVELVELGDENRFRTYLETRTPRYEFYRNENPERNNSKQPDNSQATVKPSDNKKAGNETLANTGKILGTNDQAKTDGKAAGKNKPVAVVVGREVENTPAIPPTGKAGKVAIGKVTQPVTIVTLPASNSENVSQTSGKTGLDFGGNPVSGKSVELDFGRMTVTNTGGFISKAWADDVPLAGNCAGDRPRVSGQVKVLITGKTYATSDYMPGLYNTSWVEKVNGHLVALNKLAVLRQDAQIARLPELLVYPNYQNNANAKAAVRLTPRVNTYRGSKGLLYRVFVNHGSGLQCIDLVLPYSPPFAARGGYVYQKKPDGLYRASYVPKIVGS</sequence>
<comment type="caution">
    <text evidence="8">The sequence shown here is derived from an EMBL/GenBank/DDBJ whole genome shotgun (WGS) entry which is preliminary data.</text>
</comment>
<reference evidence="9" key="1">
    <citation type="journal article" date="2019" name="Int. J. Syst. Evol. Microbiol.">
        <title>The Global Catalogue of Microorganisms (GCM) 10K type strain sequencing project: providing services to taxonomists for standard genome sequencing and annotation.</title>
        <authorList>
            <consortium name="The Broad Institute Genomics Platform"/>
            <consortium name="The Broad Institute Genome Sequencing Center for Infectious Disease"/>
            <person name="Wu L."/>
            <person name="Ma J."/>
        </authorList>
    </citation>
    <scope>NUCLEOTIDE SEQUENCE [LARGE SCALE GENOMIC DNA]</scope>
    <source>
        <strain evidence="9">KCTC 23713</strain>
    </source>
</reference>
<dbReference type="PROSITE" id="PS51123">
    <property type="entry name" value="OMPA_2"/>
    <property type="match status" value="1"/>
</dbReference>
<gene>
    <name evidence="8" type="ORF">GCM10011419_06590</name>
</gene>
<dbReference type="InterPro" id="IPR006665">
    <property type="entry name" value="OmpA-like"/>
</dbReference>
<accession>A0ABQ3H8C8</accession>
<evidence type="ECO:0000256" key="6">
    <source>
        <dbReference type="SAM" id="SignalP"/>
    </source>
</evidence>
<dbReference type="InterPro" id="IPR006690">
    <property type="entry name" value="OMPA-like_CS"/>
</dbReference>
<keyword evidence="9" id="KW-1185">Reference proteome</keyword>
<keyword evidence="3" id="KW-0998">Cell outer membrane</keyword>
<feature type="region of interest" description="Disordered" evidence="5">
    <location>
        <begin position="290"/>
        <end position="346"/>
    </location>
</feature>
<dbReference type="Gene3D" id="3.30.1330.60">
    <property type="entry name" value="OmpA-like domain"/>
    <property type="match status" value="1"/>
</dbReference>
<dbReference type="PANTHER" id="PTHR30329">
    <property type="entry name" value="STATOR ELEMENT OF FLAGELLAR MOTOR COMPLEX"/>
    <property type="match status" value="1"/>
</dbReference>
<dbReference type="InterPro" id="IPR050330">
    <property type="entry name" value="Bact_OuterMem_StrucFunc"/>
</dbReference>
<dbReference type="SUPFAM" id="SSF103088">
    <property type="entry name" value="OmpA-like"/>
    <property type="match status" value="1"/>
</dbReference>
<dbReference type="PRINTS" id="PR01021">
    <property type="entry name" value="OMPADOMAIN"/>
</dbReference>
<feature type="domain" description="OmpA-like" evidence="7">
    <location>
        <begin position="139"/>
        <end position="276"/>
    </location>
</feature>
<dbReference type="RefSeq" id="WP_189352222.1">
    <property type="nucleotide sequence ID" value="NZ_BMYP01000006.1"/>
</dbReference>
<evidence type="ECO:0000313" key="8">
    <source>
        <dbReference type="EMBL" id="GHD72794.1"/>
    </source>
</evidence>
<dbReference type="EMBL" id="BMYP01000006">
    <property type="protein sequence ID" value="GHD72794.1"/>
    <property type="molecule type" value="Genomic_DNA"/>
</dbReference>
<evidence type="ECO:0000256" key="3">
    <source>
        <dbReference type="ARBA" id="ARBA00023237"/>
    </source>
</evidence>
<proteinExistence type="predicted"/>
<feature type="signal peptide" evidence="6">
    <location>
        <begin position="1"/>
        <end position="21"/>
    </location>
</feature>
<organism evidence="8 9">
    <name type="scientific">Vogesella fluminis</name>
    <dbReference type="NCBI Taxonomy" id="1069161"/>
    <lineage>
        <taxon>Bacteria</taxon>
        <taxon>Pseudomonadati</taxon>
        <taxon>Pseudomonadota</taxon>
        <taxon>Betaproteobacteria</taxon>
        <taxon>Neisseriales</taxon>
        <taxon>Chromobacteriaceae</taxon>
        <taxon>Vogesella</taxon>
    </lineage>
</organism>
<evidence type="ECO:0000256" key="5">
    <source>
        <dbReference type="SAM" id="MobiDB-lite"/>
    </source>
</evidence>
<dbReference type="InterPro" id="IPR006664">
    <property type="entry name" value="OMP_bac"/>
</dbReference>
<dbReference type="Proteomes" id="UP000662678">
    <property type="component" value="Unassembled WGS sequence"/>
</dbReference>
<dbReference type="PROSITE" id="PS51257">
    <property type="entry name" value="PROKAR_LIPOPROTEIN"/>
    <property type="match status" value="1"/>
</dbReference>
<keyword evidence="2 4" id="KW-0472">Membrane</keyword>
<evidence type="ECO:0000313" key="9">
    <source>
        <dbReference type="Proteomes" id="UP000662678"/>
    </source>
</evidence>